<dbReference type="RefSeq" id="WP_075821061.1">
    <property type="nucleotide sequence ID" value="NZ_CAPNHH010000013.1"/>
</dbReference>
<reference evidence="2 3" key="1">
    <citation type="submission" date="2016-11" db="EMBL/GenBank/DDBJ databases">
        <title>Description of two novel members of the family Erysipelotrichaceae: Ileibacterium lipovorans gen. nov., sp. nov. and Dubosiella newyorkensis, gen. nov., sp. nov.</title>
        <authorList>
            <person name="Cox L.M."/>
            <person name="Sohn J."/>
            <person name="Tyrrell K.L."/>
            <person name="Citron D.M."/>
            <person name="Lawson P.A."/>
            <person name="Patel N.B."/>
            <person name="Iizumi T."/>
            <person name="Perez-Perez G.I."/>
            <person name="Goldstein E.J."/>
            <person name="Blaser M.J."/>
        </authorList>
    </citation>
    <scope>NUCLEOTIDE SEQUENCE [LARGE SCALE GENOMIC DNA]</scope>
    <source>
        <strain evidence="2 3">NYU-BL-A3</strain>
    </source>
</reference>
<dbReference type="Pfam" id="PF07799">
    <property type="entry name" value="DUF1643"/>
    <property type="match status" value="1"/>
</dbReference>
<evidence type="ECO:0008006" key="4">
    <source>
        <dbReference type="Google" id="ProtNLM"/>
    </source>
</evidence>
<organism evidence="2 3">
    <name type="scientific">Ileibacterium valens</name>
    <dbReference type="NCBI Taxonomy" id="1862668"/>
    <lineage>
        <taxon>Bacteria</taxon>
        <taxon>Bacillati</taxon>
        <taxon>Bacillota</taxon>
        <taxon>Erysipelotrichia</taxon>
        <taxon>Erysipelotrichales</taxon>
        <taxon>Erysipelotrichaceae</taxon>
        <taxon>Ileibacterium</taxon>
    </lineage>
</organism>
<evidence type="ECO:0000313" key="2">
    <source>
        <dbReference type="EMBL" id="OLU36507.1"/>
    </source>
</evidence>
<proteinExistence type="predicted"/>
<evidence type="ECO:0000256" key="1">
    <source>
        <dbReference type="SAM" id="MobiDB-lite"/>
    </source>
</evidence>
<accession>A0A1U7NCU0</accession>
<dbReference type="OrthoDB" id="9807577at2"/>
<sequence>METTNSNQLFHPENDGMIYQNSPDNKARFVLGTRGNNPLIVMSINPSVGAPDVKSPTVGTVEHIAKDYGYDSWIILCLYPQRATHLDELDEMTNPNWVKENEKVIREVFAQYPDHKIWAAWGTHYKHRYYFPELLSSIAKIAEEYYESWMHYGPLDEGYLPQYCLYLDNGEGWYPYDVNKLLSQSF</sequence>
<protein>
    <recommendedName>
        <fullName evidence="4">DUF1643 domain-containing protein</fullName>
    </recommendedName>
</protein>
<gene>
    <name evidence="2" type="ORF">BO222_12355</name>
</gene>
<dbReference type="EMBL" id="MPJW01000271">
    <property type="protein sequence ID" value="OLU36507.1"/>
    <property type="molecule type" value="Genomic_DNA"/>
</dbReference>
<name>A0A1U7NCU0_9FIRM</name>
<dbReference type="AlphaFoldDB" id="A0A1U7NCU0"/>
<dbReference type="Proteomes" id="UP000186341">
    <property type="component" value="Unassembled WGS sequence"/>
</dbReference>
<keyword evidence="3" id="KW-1185">Reference proteome</keyword>
<feature type="region of interest" description="Disordered" evidence="1">
    <location>
        <begin position="1"/>
        <end position="20"/>
    </location>
</feature>
<dbReference type="InterPro" id="IPR012441">
    <property type="entry name" value="DUF1643"/>
</dbReference>
<dbReference type="GeneID" id="82203917"/>
<evidence type="ECO:0000313" key="3">
    <source>
        <dbReference type="Proteomes" id="UP000186341"/>
    </source>
</evidence>
<comment type="caution">
    <text evidence="2">The sequence shown here is derived from an EMBL/GenBank/DDBJ whole genome shotgun (WGS) entry which is preliminary data.</text>
</comment>